<name>A0A918S710_9HYPH</name>
<dbReference type="Gene3D" id="3.40.50.1820">
    <property type="entry name" value="alpha/beta hydrolase"/>
    <property type="match status" value="1"/>
</dbReference>
<dbReference type="InterPro" id="IPR049492">
    <property type="entry name" value="BD-FAE-like_dom"/>
</dbReference>
<evidence type="ECO:0000313" key="3">
    <source>
        <dbReference type="EMBL" id="GHA27149.1"/>
    </source>
</evidence>
<feature type="domain" description="BD-FAE-like" evidence="2">
    <location>
        <begin position="43"/>
        <end position="227"/>
    </location>
</feature>
<keyword evidence="1" id="KW-0378">Hydrolase</keyword>
<reference evidence="3" key="2">
    <citation type="submission" date="2020-09" db="EMBL/GenBank/DDBJ databases">
        <authorList>
            <person name="Sun Q."/>
            <person name="Kim S."/>
        </authorList>
    </citation>
    <scope>NUCLEOTIDE SEQUENCE</scope>
    <source>
        <strain evidence="3">KCTC 32437</strain>
    </source>
</reference>
<gene>
    <name evidence="3" type="ORF">GCM10007989_23720</name>
</gene>
<evidence type="ECO:0000313" key="4">
    <source>
        <dbReference type="Proteomes" id="UP000646579"/>
    </source>
</evidence>
<dbReference type="AlphaFoldDB" id="A0A918S710"/>
<reference evidence="3" key="1">
    <citation type="journal article" date="2014" name="Int. J. Syst. Evol. Microbiol.">
        <title>Complete genome sequence of Corynebacterium casei LMG S-19264T (=DSM 44701T), isolated from a smear-ripened cheese.</title>
        <authorList>
            <consortium name="US DOE Joint Genome Institute (JGI-PGF)"/>
            <person name="Walter F."/>
            <person name="Albersmeier A."/>
            <person name="Kalinowski J."/>
            <person name="Ruckert C."/>
        </authorList>
    </citation>
    <scope>NUCLEOTIDE SEQUENCE</scope>
    <source>
        <strain evidence="3">KCTC 32437</strain>
    </source>
</reference>
<sequence length="286" mass="31055">MKQSIHVMAISPLHIFNRLVPKHPASHQVAKGISFEPASRLKLDLYAPKGPVTLPSILFLYGGSWNDGERGNYRFAGRALASLGALVAVADYRLQPEAEYPVFLEDCTAAYGWLAENAEAHGGSKRLVLAGHSAGAYNAAMVAMDRRYLQHHGLREQLAGVVGLCGPYDFFPFDGEISMRTFGAVPDPESTQPINHVSAGLPPFWLGAGLDDPLVSPQNSRTLASALRALDIDVTHREYEGMAHAEPLLALSWPLNRWRPVLADIGKFLKSLDSGHSAPKNTQKAA</sequence>
<dbReference type="Pfam" id="PF20434">
    <property type="entry name" value="BD-FAE"/>
    <property type="match status" value="1"/>
</dbReference>
<dbReference type="PANTHER" id="PTHR48081">
    <property type="entry name" value="AB HYDROLASE SUPERFAMILY PROTEIN C4A8.06C"/>
    <property type="match status" value="1"/>
</dbReference>
<dbReference type="InterPro" id="IPR029058">
    <property type="entry name" value="AB_hydrolase_fold"/>
</dbReference>
<evidence type="ECO:0000259" key="2">
    <source>
        <dbReference type="Pfam" id="PF20434"/>
    </source>
</evidence>
<organism evidence="3 4">
    <name type="scientific">Devosia pacifica</name>
    <dbReference type="NCBI Taxonomy" id="1335967"/>
    <lineage>
        <taxon>Bacteria</taxon>
        <taxon>Pseudomonadati</taxon>
        <taxon>Pseudomonadota</taxon>
        <taxon>Alphaproteobacteria</taxon>
        <taxon>Hyphomicrobiales</taxon>
        <taxon>Devosiaceae</taxon>
        <taxon>Devosia</taxon>
    </lineage>
</organism>
<dbReference type="SUPFAM" id="SSF53474">
    <property type="entry name" value="alpha/beta-Hydrolases"/>
    <property type="match status" value="1"/>
</dbReference>
<dbReference type="GO" id="GO:0016787">
    <property type="term" value="F:hydrolase activity"/>
    <property type="evidence" value="ECO:0007669"/>
    <property type="project" value="UniProtKB-KW"/>
</dbReference>
<keyword evidence="4" id="KW-1185">Reference proteome</keyword>
<comment type="caution">
    <text evidence="3">The sequence shown here is derived from an EMBL/GenBank/DDBJ whole genome shotgun (WGS) entry which is preliminary data.</text>
</comment>
<dbReference type="PANTHER" id="PTHR48081:SF9">
    <property type="entry name" value="CARBOXYLESTERASE"/>
    <property type="match status" value="1"/>
</dbReference>
<dbReference type="Proteomes" id="UP000646579">
    <property type="component" value="Unassembled WGS sequence"/>
</dbReference>
<protein>
    <submittedName>
        <fullName evidence="3">Carboxylesterase</fullName>
    </submittedName>
</protein>
<dbReference type="InterPro" id="IPR050300">
    <property type="entry name" value="GDXG_lipolytic_enzyme"/>
</dbReference>
<dbReference type="EMBL" id="BMZE01000002">
    <property type="protein sequence ID" value="GHA27149.1"/>
    <property type="molecule type" value="Genomic_DNA"/>
</dbReference>
<evidence type="ECO:0000256" key="1">
    <source>
        <dbReference type="ARBA" id="ARBA00022801"/>
    </source>
</evidence>
<accession>A0A918S710</accession>
<proteinExistence type="predicted"/>